<gene>
    <name evidence="2" type="ORF">PVAP13_7KG048718</name>
</gene>
<dbReference type="Proteomes" id="UP000823388">
    <property type="component" value="Chromosome 7K"/>
</dbReference>
<evidence type="ECO:0000256" key="1">
    <source>
        <dbReference type="SAM" id="MobiDB-lite"/>
    </source>
</evidence>
<feature type="compositionally biased region" description="Basic residues" evidence="1">
    <location>
        <begin position="39"/>
        <end position="54"/>
    </location>
</feature>
<evidence type="ECO:0000313" key="3">
    <source>
        <dbReference type="Proteomes" id="UP000823388"/>
    </source>
</evidence>
<feature type="region of interest" description="Disordered" evidence="1">
    <location>
        <begin position="1"/>
        <end position="99"/>
    </location>
</feature>
<dbReference type="EMBL" id="CM029049">
    <property type="protein sequence ID" value="KAG2570452.1"/>
    <property type="molecule type" value="Genomic_DNA"/>
</dbReference>
<comment type="caution">
    <text evidence="2">The sequence shown here is derived from an EMBL/GenBank/DDBJ whole genome shotgun (WGS) entry which is preliminary data.</text>
</comment>
<evidence type="ECO:0000313" key="2">
    <source>
        <dbReference type="EMBL" id="KAG2570452.1"/>
    </source>
</evidence>
<protein>
    <submittedName>
        <fullName evidence="2">Uncharacterized protein</fullName>
    </submittedName>
</protein>
<sequence length="112" mass="12207">MYPPACTHPKFPPVTSHPTLSFPCPARQSPSPSLPPLRRTSHHASLHRSPRRRPCTSLRTLRPGTSAGPPGSCAEAPPRSPPIKALPSRDSPYPPPTQEPWIRAVLLQCQPC</sequence>
<dbReference type="AlphaFoldDB" id="A0A8T0QCZ5"/>
<proteinExistence type="predicted"/>
<reference evidence="2" key="1">
    <citation type="submission" date="2020-05" db="EMBL/GenBank/DDBJ databases">
        <title>WGS assembly of Panicum virgatum.</title>
        <authorList>
            <person name="Lovell J.T."/>
            <person name="Jenkins J."/>
            <person name="Shu S."/>
            <person name="Juenger T.E."/>
            <person name="Schmutz J."/>
        </authorList>
    </citation>
    <scope>NUCLEOTIDE SEQUENCE</scope>
    <source>
        <strain evidence="2">AP13</strain>
    </source>
</reference>
<name>A0A8T0QCZ5_PANVG</name>
<keyword evidence="3" id="KW-1185">Reference proteome</keyword>
<organism evidence="2 3">
    <name type="scientific">Panicum virgatum</name>
    <name type="common">Blackwell switchgrass</name>
    <dbReference type="NCBI Taxonomy" id="38727"/>
    <lineage>
        <taxon>Eukaryota</taxon>
        <taxon>Viridiplantae</taxon>
        <taxon>Streptophyta</taxon>
        <taxon>Embryophyta</taxon>
        <taxon>Tracheophyta</taxon>
        <taxon>Spermatophyta</taxon>
        <taxon>Magnoliopsida</taxon>
        <taxon>Liliopsida</taxon>
        <taxon>Poales</taxon>
        <taxon>Poaceae</taxon>
        <taxon>PACMAD clade</taxon>
        <taxon>Panicoideae</taxon>
        <taxon>Panicodae</taxon>
        <taxon>Paniceae</taxon>
        <taxon>Panicinae</taxon>
        <taxon>Panicum</taxon>
        <taxon>Panicum sect. Hiantes</taxon>
    </lineage>
</organism>
<accession>A0A8T0QCZ5</accession>